<keyword evidence="11" id="KW-1185">Reference proteome</keyword>
<dbReference type="InterPro" id="IPR029063">
    <property type="entry name" value="SAM-dependent_MTases_sf"/>
</dbReference>
<dbReference type="InterPro" id="IPR041532">
    <property type="entry name" value="RlmI-like_PUA"/>
</dbReference>
<dbReference type="InterPro" id="IPR036974">
    <property type="entry name" value="PUA_sf"/>
</dbReference>
<evidence type="ECO:0000256" key="8">
    <source>
        <dbReference type="ARBA" id="ARBA00038091"/>
    </source>
</evidence>
<dbReference type="SUPFAM" id="SSF88697">
    <property type="entry name" value="PUA domain-like"/>
    <property type="match status" value="1"/>
</dbReference>
<dbReference type="SUPFAM" id="SSF53335">
    <property type="entry name" value="S-adenosyl-L-methionine-dependent methyltransferases"/>
    <property type="match status" value="1"/>
</dbReference>
<keyword evidence="7" id="KW-0694">RNA-binding</keyword>
<evidence type="ECO:0000313" key="10">
    <source>
        <dbReference type="EMBL" id="MBK1630803.1"/>
    </source>
</evidence>
<evidence type="ECO:0000256" key="6">
    <source>
        <dbReference type="ARBA" id="ARBA00022691"/>
    </source>
</evidence>
<comment type="caution">
    <text evidence="10">The sequence shown here is derived from an EMBL/GenBank/DDBJ whole genome shotgun (WGS) entry which is preliminary data.</text>
</comment>
<dbReference type="InterPro" id="IPR002478">
    <property type="entry name" value="PUA"/>
</dbReference>
<evidence type="ECO:0000256" key="3">
    <source>
        <dbReference type="ARBA" id="ARBA00022552"/>
    </source>
</evidence>
<gene>
    <name evidence="10" type="ORF">CKO31_08615</name>
</gene>
<dbReference type="Gene3D" id="3.30.750.80">
    <property type="entry name" value="RNA methyltransferase domain (HRMD) like"/>
    <property type="match status" value="1"/>
</dbReference>
<dbReference type="GO" id="GO:0008168">
    <property type="term" value="F:methyltransferase activity"/>
    <property type="evidence" value="ECO:0007669"/>
    <property type="project" value="UniProtKB-KW"/>
</dbReference>
<dbReference type="Gene3D" id="3.40.50.150">
    <property type="entry name" value="Vaccinia Virus protein VP39"/>
    <property type="match status" value="1"/>
</dbReference>
<dbReference type="InterPro" id="IPR015947">
    <property type="entry name" value="PUA-like_sf"/>
</dbReference>
<dbReference type="PROSITE" id="PS50890">
    <property type="entry name" value="PUA"/>
    <property type="match status" value="1"/>
</dbReference>
<dbReference type="GO" id="GO:0032259">
    <property type="term" value="P:methylation"/>
    <property type="evidence" value="ECO:0007669"/>
    <property type="project" value="UniProtKB-KW"/>
</dbReference>
<dbReference type="EMBL" id="NRRV01000016">
    <property type="protein sequence ID" value="MBK1630803.1"/>
    <property type="molecule type" value="Genomic_DNA"/>
</dbReference>
<comment type="similarity">
    <text evidence="8">Belongs to the methyltransferase superfamily. RlmI family.</text>
</comment>
<protein>
    <submittedName>
        <fullName evidence="10">RlmI/RlmK family 23S rRNA methyltransferase</fullName>
    </submittedName>
</protein>
<evidence type="ECO:0000256" key="5">
    <source>
        <dbReference type="ARBA" id="ARBA00022679"/>
    </source>
</evidence>
<evidence type="ECO:0000256" key="1">
    <source>
        <dbReference type="ARBA" id="ARBA00004496"/>
    </source>
</evidence>
<sequence length="404" mass="44162">MHSVPLRLKKDQERRLLAGHAWVYSNEVDTAATPLADLEPGQAVEIIAQRGRWLGHGYANPHSLICARLVSRRRSQPIGAALLVQRVRAALALREQLFEAPFYRLVHGEGDGLPGLVVDRYGDLLAVQITTAGMDRLQPLVLAALEQVLRPTHIVLRNDNPMREVEGLAQGIHWVLGDDPGAITLTEGELRFAVAPAGGQKTGWFFDQADNRRAQHRFGPARRVLDVCCYLGAWGLGAAADGAESVAFVDSADSALAGVTANAERNELAARIDTLHGDAFEVLRALRDDGARFDRVILDPPAFIKRRKDEREGTRAYERLNRLGLGLLAPGGLLITSSCSFHLSREAFLRTVQSAARRTEHELQLLLAGAQGPDHPVHPAIPETAYLKTFFLRALPGARANDAD</sequence>
<feature type="domain" description="PUA" evidence="9">
    <location>
        <begin position="4"/>
        <end position="92"/>
    </location>
</feature>
<dbReference type="Pfam" id="PF17785">
    <property type="entry name" value="PUA_3"/>
    <property type="match status" value="1"/>
</dbReference>
<dbReference type="Pfam" id="PF10672">
    <property type="entry name" value="Methyltrans_SAM"/>
    <property type="match status" value="1"/>
</dbReference>
<evidence type="ECO:0000256" key="7">
    <source>
        <dbReference type="ARBA" id="ARBA00022884"/>
    </source>
</evidence>
<evidence type="ECO:0000259" key="9">
    <source>
        <dbReference type="SMART" id="SM00359"/>
    </source>
</evidence>
<organism evidence="10 11">
    <name type="scientific">Thiohalocapsa halophila</name>
    <dbReference type="NCBI Taxonomy" id="69359"/>
    <lineage>
        <taxon>Bacteria</taxon>
        <taxon>Pseudomonadati</taxon>
        <taxon>Pseudomonadota</taxon>
        <taxon>Gammaproteobacteria</taxon>
        <taxon>Chromatiales</taxon>
        <taxon>Chromatiaceae</taxon>
        <taxon>Thiohalocapsa</taxon>
    </lineage>
</organism>
<comment type="subcellular location">
    <subcellularLocation>
        <location evidence="1">Cytoplasm</location>
    </subcellularLocation>
</comment>
<dbReference type="Proteomes" id="UP000748752">
    <property type="component" value="Unassembled WGS sequence"/>
</dbReference>
<keyword evidence="5" id="KW-0808">Transferase</keyword>
<dbReference type="CDD" id="cd21153">
    <property type="entry name" value="PUA_RlmI"/>
    <property type="match status" value="1"/>
</dbReference>
<name>A0ABS1CG19_9GAMM</name>
<keyword evidence="2" id="KW-0963">Cytoplasm</keyword>
<keyword evidence="6" id="KW-0949">S-adenosyl-L-methionine</keyword>
<dbReference type="PANTHER" id="PTHR42873">
    <property type="entry name" value="RIBOSOMAL RNA LARGE SUBUNIT METHYLTRANSFERASE"/>
    <property type="match status" value="1"/>
</dbReference>
<proteinExistence type="inferred from homology"/>
<dbReference type="CDD" id="cd02440">
    <property type="entry name" value="AdoMet_MTases"/>
    <property type="match status" value="1"/>
</dbReference>
<reference evidence="10 11" key="1">
    <citation type="journal article" date="2020" name="Microorganisms">
        <title>Osmotic Adaptation and Compatible Solute Biosynthesis of Phototrophic Bacteria as Revealed from Genome Analyses.</title>
        <authorList>
            <person name="Imhoff J.F."/>
            <person name="Rahn T."/>
            <person name="Kunzel S."/>
            <person name="Keller A."/>
            <person name="Neulinger S.C."/>
        </authorList>
    </citation>
    <scope>NUCLEOTIDE SEQUENCE [LARGE SCALE GENOMIC DNA]</scope>
    <source>
        <strain evidence="10 11">DSM 6210</strain>
    </source>
</reference>
<dbReference type="InterPro" id="IPR019614">
    <property type="entry name" value="SAM-dep_methyl-trfase"/>
</dbReference>
<evidence type="ECO:0000313" key="11">
    <source>
        <dbReference type="Proteomes" id="UP000748752"/>
    </source>
</evidence>
<evidence type="ECO:0000256" key="4">
    <source>
        <dbReference type="ARBA" id="ARBA00022603"/>
    </source>
</evidence>
<keyword evidence="4 10" id="KW-0489">Methyltransferase</keyword>
<dbReference type="SMART" id="SM00359">
    <property type="entry name" value="PUA"/>
    <property type="match status" value="1"/>
</dbReference>
<evidence type="ECO:0000256" key="2">
    <source>
        <dbReference type="ARBA" id="ARBA00022490"/>
    </source>
</evidence>
<dbReference type="CDD" id="cd11572">
    <property type="entry name" value="RlmI_M_like"/>
    <property type="match status" value="1"/>
</dbReference>
<accession>A0ABS1CG19</accession>
<dbReference type="Gene3D" id="2.30.130.10">
    <property type="entry name" value="PUA domain"/>
    <property type="match status" value="1"/>
</dbReference>
<dbReference type="PANTHER" id="PTHR42873:SF1">
    <property type="entry name" value="S-ADENOSYLMETHIONINE-DEPENDENT METHYLTRANSFERASE DOMAIN-CONTAINING PROTEIN"/>
    <property type="match status" value="1"/>
</dbReference>
<keyword evidence="3" id="KW-0698">rRNA processing</keyword>
<dbReference type="RefSeq" id="WP_200236035.1">
    <property type="nucleotide sequence ID" value="NZ_NRRV01000016.1"/>
</dbReference>